<evidence type="ECO:0000259" key="5">
    <source>
        <dbReference type="PROSITE" id="PS50061"/>
    </source>
</evidence>
<organism evidence="8">
    <name type="scientific">Anisakis simplex</name>
    <name type="common">Herring worm</name>
    <dbReference type="NCBI Taxonomy" id="6269"/>
    <lineage>
        <taxon>Eukaryota</taxon>
        <taxon>Metazoa</taxon>
        <taxon>Ecdysozoa</taxon>
        <taxon>Nematoda</taxon>
        <taxon>Chromadorea</taxon>
        <taxon>Rhabditida</taxon>
        <taxon>Spirurina</taxon>
        <taxon>Ascaridomorpha</taxon>
        <taxon>Ascaridoidea</taxon>
        <taxon>Anisakidae</taxon>
        <taxon>Anisakis</taxon>
        <taxon>Anisakis simplex complex</taxon>
    </lineage>
</organism>
<comment type="subcellular location">
    <subcellularLocation>
        <location evidence="3">Nucleus</location>
    </subcellularLocation>
</comment>
<dbReference type="AlphaFoldDB" id="A0A0M3J3Z7"/>
<comment type="similarity">
    <text evidence="1 3">Belongs to the ETS family.</text>
</comment>
<evidence type="ECO:0000256" key="4">
    <source>
        <dbReference type="SAM" id="MobiDB-lite"/>
    </source>
</evidence>
<evidence type="ECO:0000313" key="7">
    <source>
        <dbReference type="Proteomes" id="UP000267096"/>
    </source>
</evidence>
<dbReference type="PANTHER" id="PTHR11849">
    <property type="entry name" value="ETS"/>
    <property type="match status" value="1"/>
</dbReference>
<dbReference type="OrthoDB" id="10043646at2759"/>
<dbReference type="WBParaSite" id="ASIM_0000226101-mRNA-1">
    <property type="protein sequence ID" value="ASIM_0000226101-mRNA-1"/>
    <property type="gene ID" value="ASIM_0000226101"/>
</dbReference>
<evidence type="ECO:0000256" key="3">
    <source>
        <dbReference type="RuleBase" id="RU004019"/>
    </source>
</evidence>
<evidence type="ECO:0000256" key="1">
    <source>
        <dbReference type="ARBA" id="ARBA00005562"/>
    </source>
</evidence>
<reference evidence="8" key="1">
    <citation type="submission" date="2017-02" db="UniProtKB">
        <authorList>
            <consortium name="WormBaseParasite"/>
        </authorList>
    </citation>
    <scope>IDENTIFICATION</scope>
</reference>
<feature type="domain" description="ETS" evidence="5">
    <location>
        <begin position="38"/>
        <end position="125"/>
    </location>
</feature>
<dbReference type="GO" id="GO:0043565">
    <property type="term" value="F:sequence-specific DNA binding"/>
    <property type="evidence" value="ECO:0007669"/>
    <property type="project" value="InterPro"/>
</dbReference>
<dbReference type="InterPro" id="IPR036388">
    <property type="entry name" value="WH-like_DNA-bd_sf"/>
</dbReference>
<dbReference type="GO" id="GO:0005634">
    <property type="term" value="C:nucleus"/>
    <property type="evidence" value="ECO:0007669"/>
    <property type="project" value="UniProtKB-SubCell"/>
</dbReference>
<dbReference type="GO" id="GO:0000981">
    <property type="term" value="F:DNA-binding transcription factor activity, RNA polymerase II-specific"/>
    <property type="evidence" value="ECO:0007669"/>
    <property type="project" value="TreeGrafter"/>
</dbReference>
<dbReference type="InterPro" id="IPR046328">
    <property type="entry name" value="ETS_fam"/>
</dbReference>
<feature type="region of interest" description="Disordered" evidence="4">
    <location>
        <begin position="1"/>
        <end position="25"/>
    </location>
</feature>
<feature type="compositionally biased region" description="Polar residues" evidence="4">
    <location>
        <begin position="9"/>
        <end position="23"/>
    </location>
</feature>
<keyword evidence="2 3" id="KW-0238">DNA-binding</keyword>
<evidence type="ECO:0000313" key="6">
    <source>
        <dbReference type="EMBL" id="VDK19657.1"/>
    </source>
</evidence>
<keyword evidence="3" id="KW-0539">Nucleus</keyword>
<dbReference type="Proteomes" id="UP000267096">
    <property type="component" value="Unassembled WGS sequence"/>
</dbReference>
<name>A0A0M3J3Z7_ANISI</name>
<dbReference type="EMBL" id="UYRR01002695">
    <property type="protein sequence ID" value="VDK19657.1"/>
    <property type="molecule type" value="Genomic_DNA"/>
</dbReference>
<dbReference type="Pfam" id="PF00178">
    <property type="entry name" value="Ets"/>
    <property type="match status" value="1"/>
</dbReference>
<evidence type="ECO:0000256" key="2">
    <source>
        <dbReference type="ARBA" id="ARBA00023125"/>
    </source>
</evidence>
<accession>A0A0M3J3Z7</accession>
<proteinExistence type="inferred from homology"/>
<gene>
    <name evidence="6" type="ORF">ASIM_LOCUS2128</name>
</gene>
<dbReference type="Gene3D" id="1.10.10.10">
    <property type="entry name" value="Winged helix-like DNA-binding domain superfamily/Winged helix DNA-binding domain"/>
    <property type="match status" value="1"/>
</dbReference>
<dbReference type="InterPro" id="IPR000418">
    <property type="entry name" value="Ets_dom"/>
</dbReference>
<evidence type="ECO:0000313" key="8">
    <source>
        <dbReference type="WBParaSite" id="ASIM_0000226101-mRNA-1"/>
    </source>
</evidence>
<sequence>MNWLAASPGRQQKQQPETTQPAPSNEERISFLRGLSQATLWHFVLDCLSKPSYYNSVCAWASHPWQFCITHTKRFTEKWDEYNCNRQPVSYVKVSRALKSFESTQFAGFTLLRRVSAARNTFRFLPDHNSPHIPHIRCDPQVSAAPPFQQQQSSFATISPLFPGAPQSIYDPTFFQNYPSPFEVTLSCTLQLSYRNQLMMSRKPEMKSDHISDYSSRGFASSTPIRDSNGFGRELSNRAVQWSYQPPSSFAPPPFSYAPTLCQQNQCADQGQINVFEHNASSVRPSDSQPMSFYQSSQQVSFIYDNLAAIL</sequence>
<dbReference type="PROSITE" id="PS50061">
    <property type="entry name" value="ETS_DOMAIN_3"/>
    <property type="match status" value="1"/>
</dbReference>
<dbReference type="InterPro" id="IPR036390">
    <property type="entry name" value="WH_DNA-bd_sf"/>
</dbReference>
<dbReference type="SUPFAM" id="SSF46785">
    <property type="entry name" value="Winged helix' DNA-binding domain"/>
    <property type="match status" value="1"/>
</dbReference>
<reference evidence="6 7" key="2">
    <citation type="submission" date="2018-11" db="EMBL/GenBank/DDBJ databases">
        <authorList>
            <consortium name="Pathogen Informatics"/>
        </authorList>
    </citation>
    <scope>NUCLEOTIDE SEQUENCE [LARGE SCALE GENOMIC DNA]</scope>
</reference>
<protein>
    <submittedName>
        <fullName evidence="8">ETS domain-containing protein</fullName>
    </submittedName>
</protein>
<keyword evidence="7" id="KW-1185">Reference proteome</keyword>
<dbReference type="PANTHER" id="PTHR11849:SF184">
    <property type="entry name" value="ETS DOMAIN-CONTAINING PROTEIN"/>
    <property type="match status" value="1"/>
</dbReference>
<dbReference type="GO" id="GO:0030154">
    <property type="term" value="P:cell differentiation"/>
    <property type="evidence" value="ECO:0007669"/>
    <property type="project" value="TreeGrafter"/>
</dbReference>